<dbReference type="EMBL" id="MWML01000013">
    <property type="protein sequence ID" value="TCG09324.1"/>
    <property type="molecule type" value="Genomic_DNA"/>
</dbReference>
<comment type="caution">
    <text evidence="1">The sequence shown here is derived from an EMBL/GenBank/DDBJ whole genome shotgun (WGS) entry which is preliminary data.</text>
</comment>
<proteinExistence type="predicted"/>
<reference evidence="1 2" key="1">
    <citation type="submission" date="2017-02" db="EMBL/GenBank/DDBJ databases">
        <title>Paraburkholderia sophoroidis sp. nov. and Paraburkholderia steynii sp. nov. rhizobial symbionts of the fynbos legume Hypocalyptus sophoroides.</title>
        <authorList>
            <person name="Steenkamp E.T."/>
            <person name="Beukes C.W."/>
            <person name="Van Zyl E."/>
            <person name="Avontuur J."/>
            <person name="Chan W.Y."/>
            <person name="Hassen A."/>
            <person name="Palmer M."/>
            <person name="Mthombeni L."/>
            <person name="Phalane F."/>
            <person name="Sereme K."/>
            <person name="Venter S.N."/>
        </authorList>
    </citation>
    <scope>NUCLEOTIDE SEQUENCE [LARGE SCALE GENOMIC DNA]</scope>
    <source>
        <strain evidence="1 2">HC1.1ba</strain>
    </source>
</reference>
<evidence type="ECO:0000313" key="2">
    <source>
        <dbReference type="Proteomes" id="UP000294200"/>
    </source>
</evidence>
<keyword evidence="2" id="KW-1185">Reference proteome</keyword>
<dbReference type="AlphaFoldDB" id="A0A4R0XG93"/>
<accession>A0A4R0XG93</accession>
<gene>
    <name evidence="1" type="ORF">BZM27_05855</name>
</gene>
<protein>
    <submittedName>
        <fullName evidence="1">Uncharacterized protein</fullName>
    </submittedName>
</protein>
<organism evidence="1 2">
    <name type="scientific">Paraburkholderia steynii</name>
    <dbReference type="NCBI Taxonomy" id="1245441"/>
    <lineage>
        <taxon>Bacteria</taxon>
        <taxon>Pseudomonadati</taxon>
        <taxon>Pseudomonadota</taxon>
        <taxon>Betaproteobacteria</taxon>
        <taxon>Burkholderiales</taxon>
        <taxon>Burkholderiaceae</taxon>
        <taxon>Paraburkholderia</taxon>
    </lineage>
</organism>
<name>A0A4R0XG93_9BURK</name>
<sequence>MRADQRVIDDAREARIGELAARIDAADTAEARAILFRQMRDEIRQRSIEQVCRMEAEKGLNR</sequence>
<dbReference type="Proteomes" id="UP000294200">
    <property type="component" value="Unassembled WGS sequence"/>
</dbReference>
<evidence type="ECO:0000313" key="1">
    <source>
        <dbReference type="EMBL" id="TCG09324.1"/>
    </source>
</evidence>